<dbReference type="SUPFAM" id="SSF48452">
    <property type="entry name" value="TPR-like"/>
    <property type="match status" value="1"/>
</dbReference>
<organism evidence="1 2">
    <name type="scientific">Mycobacterium haemophilum</name>
    <dbReference type="NCBI Taxonomy" id="29311"/>
    <lineage>
        <taxon>Bacteria</taxon>
        <taxon>Bacillati</taxon>
        <taxon>Actinomycetota</taxon>
        <taxon>Actinomycetes</taxon>
        <taxon>Mycobacteriales</taxon>
        <taxon>Mycobacteriaceae</taxon>
        <taxon>Mycobacterium</taxon>
    </lineage>
</organism>
<accession>A0A0I9TT03</accession>
<dbReference type="AlphaFoldDB" id="A0A0I9TT03"/>
<sequence length="211" mass="22451">MDARQLAPEIRRELSTLDRATADAVARHLVAAGELLDDDPEAALSHARAARARASRIAAIREAVGIAAYQCGDWTQALAELRAARRMGSKSALLALIADCERGLGRPQRAIELARGPEAAQLSDDDADELRIVVAGARADLGQLEQALTVLSTPQLDPGRVGTTAARLFYAYADTLLALGRGDEAMHWFLRSAAADVEGVTDAEDRVSELG</sequence>
<evidence type="ECO:0000313" key="2">
    <source>
        <dbReference type="Proteomes" id="UP000036334"/>
    </source>
</evidence>
<dbReference type="STRING" id="1202450.B586_12360"/>
<name>A0A0I9TT03_9MYCO</name>
<dbReference type="Proteomes" id="UP000036334">
    <property type="component" value="Unassembled WGS sequence"/>
</dbReference>
<dbReference type="InterPro" id="IPR011990">
    <property type="entry name" value="TPR-like_helical_dom_sf"/>
</dbReference>
<dbReference type="PATRIC" id="fig|29311.18.peg.2806"/>
<evidence type="ECO:0000313" key="1">
    <source>
        <dbReference type="EMBL" id="KLO37201.1"/>
    </source>
</evidence>
<proteinExistence type="predicted"/>
<reference evidence="1 2" key="1">
    <citation type="submission" date="2015-05" db="EMBL/GenBank/DDBJ databases">
        <title>Genome sequence of Mycobacterium haemophilum.</title>
        <authorList>
            <person name="Greninger A.L."/>
            <person name="Cunningham G."/>
            <person name="Miller S."/>
        </authorList>
    </citation>
    <scope>NUCLEOTIDE SEQUENCE [LARGE SCALE GENOMIC DNA]</scope>
    <source>
        <strain evidence="2">UC1</strain>
    </source>
</reference>
<dbReference type="EMBL" id="LDPR01000006">
    <property type="protein sequence ID" value="KLO37201.1"/>
    <property type="molecule type" value="Genomic_DNA"/>
</dbReference>
<comment type="caution">
    <text evidence="1">The sequence shown here is derived from an EMBL/GenBank/DDBJ whole genome shotgun (WGS) entry which is preliminary data.</text>
</comment>
<protein>
    <submittedName>
        <fullName evidence="1">Uncharacterized protein</fullName>
    </submittedName>
</protein>
<gene>
    <name evidence="1" type="ORF">ABH38_09935</name>
</gene>
<dbReference type="Gene3D" id="1.25.40.10">
    <property type="entry name" value="Tetratricopeptide repeat domain"/>
    <property type="match status" value="1"/>
</dbReference>
<keyword evidence="2" id="KW-1185">Reference proteome</keyword>